<dbReference type="PANTHER" id="PTHR37813:SF1">
    <property type="entry name" value="FELS-2 PROPHAGE PROTEIN"/>
    <property type="match status" value="1"/>
</dbReference>
<accession>A0ABD4RI11</accession>
<dbReference type="Proteomes" id="UP000775179">
    <property type="component" value="Unassembled WGS sequence"/>
</dbReference>
<keyword evidence="1" id="KW-1188">Viral release from host cell</keyword>
<keyword evidence="2" id="KW-0175">Coiled coil</keyword>
<dbReference type="Pfam" id="PF10145">
    <property type="entry name" value="PhageMin_Tail"/>
    <property type="match status" value="1"/>
</dbReference>
<evidence type="ECO:0000256" key="2">
    <source>
        <dbReference type="SAM" id="Coils"/>
    </source>
</evidence>
<organism evidence="4 5">
    <name type="scientific">Clostridium chauvoei</name>
    <dbReference type="NCBI Taxonomy" id="46867"/>
    <lineage>
        <taxon>Bacteria</taxon>
        <taxon>Bacillati</taxon>
        <taxon>Bacillota</taxon>
        <taxon>Clostridia</taxon>
        <taxon>Eubacteriales</taxon>
        <taxon>Clostridiaceae</taxon>
        <taxon>Clostridium</taxon>
    </lineage>
</organism>
<reference evidence="4 5" key="1">
    <citation type="submission" date="2021-08" db="EMBL/GenBank/DDBJ databases">
        <title>Genome sequence analysis of Clostridium chauvoei strains of European origin and evaluation of typing options for outbreak investigations.</title>
        <authorList>
            <person name="Abdel-Glil M."/>
            <person name="Thomas P."/>
            <person name="Seyboldt C."/>
        </authorList>
    </citation>
    <scope>NUCLEOTIDE SEQUENCE [LARGE SCALE GENOMIC DNA]</scope>
    <source>
        <strain evidence="4 5">S0260-09</strain>
    </source>
</reference>
<dbReference type="RefSeq" id="WP_021876039.1">
    <property type="nucleotide sequence ID" value="NZ_CP018624.1"/>
</dbReference>
<evidence type="ECO:0000259" key="3">
    <source>
        <dbReference type="Pfam" id="PF10145"/>
    </source>
</evidence>
<protein>
    <submittedName>
        <fullName evidence="4">Phage tail tape measure protein</fullName>
    </submittedName>
</protein>
<evidence type="ECO:0000313" key="5">
    <source>
        <dbReference type="Proteomes" id="UP000775179"/>
    </source>
</evidence>
<evidence type="ECO:0000256" key="1">
    <source>
        <dbReference type="ARBA" id="ARBA00022612"/>
    </source>
</evidence>
<dbReference type="KEGG" id="cchv:BTM20_09200"/>
<gene>
    <name evidence="4" type="ORF">K4H94_07315</name>
</gene>
<comment type="caution">
    <text evidence="4">The sequence shown here is derived from an EMBL/GenBank/DDBJ whole genome shotgun (WGS) entry which is preliminary data.</text>
</comment>
<feature type="coiled-coil region" evidence="2">
    <location>
        <begin position="642"/>
        <end position="779"/>
    </location>
</feature>
<dbReference type="GeneID" id="66302049"/>
<dbReference type="AlphaFoldDB" id="A0ABD4RI11"/>
<evidence type="ECO:0000313" key="4">
    <source>
        <dbReference type="EMBL" id="MBX7290850.1"/>
    </source>
</evidence>
<sequence>MALTSGIKLAPLMVDIKADIKTFKDDMSKASVVAANEAKKISKELSNVTKIGEGLSKAGSNLTKFVSLPLAGFGVGLTKMSVDFESSFAKVSTLLDSNVVDFNKYKKDLLKASSDSKVAIDEFSEAVYGSISAGVDQTKAIEFTTNFMKLAKGGFTDGAKAVDVLTTAINGYGLKAEDATRISDLLITTQNLGKTTVDELASSMGAVIPVASSVNYGVEELSASYAQLTKNGIATAESGTYLKSMLSELGKSGSITDKTLRQLTGKGFSDLKKEGKSTTEILGMINNEANKNGKTLKDMFGSVEAGSAALVLMKGDGKEYNEMLESMGKSAGATQAAFDKMDATPAEQMKGAINKLKNSGIELGASLVPAFNKMADIISGLAEKFNGLSDEQKENILKWGAIAIAAGPVLKIIGGGIQTFASLKSILGGTSKALKIFKTGAGLASKASALLGAVTGSAGSITGVGGLLTSLGGMAVAAAPFVAGAAVVGVAAYGIHKTLSKEVIPTVDLFADKVEHTSTMVGNQYGAMTRQVKTNTIEISESTKTAVKAYMDMDDGVTKSLYQQKVKQDVITDDLANGMIDKFKNMAETIKTSQQAKHEEMTSNLNNFFSNNSSLTETRETEILNTINTKHQEQQAIVDNAMNRITEIYTNAKNNNAKLKQEELDEISRLQEQMRNNAIDTLSGTEEEAAVIRERMKEYQGRLTAEMASEMITKANEAKDGEIKAANEKYDEVIKQATRLKEAGLITKEEYDNMVRDAKNTKDEQIKKANEACEGIKNEIKNSTPGIENEVEFQTGKIKTGWDSLSSWVSEKWQWITSKFSDASSKSNEMKVDGSHYNGLNYVPVDGYIARLHKGERVLTASENDKYSRGEIDKGSISNLTIHVPINLNDMQLAEATAKANDIVGGNRMVLAERGLIIN</sequence>
<name>A0ABD4RI11_9CLOT</name>
<dbReference type="InterPro" id="IPR010090">
    <property type="entry name" value="Phage_tape_meas"/>
</dbReference>
<feature type="domain" description="Phage tail tape measure protein" evidence="3">
    <location>
        <begin position="107"/>
        <end position="301"/>
    </location>
</feature>
<dbReference type="EMBL" id="JAIFTX010000013">
    <property type="protein sequence ID" value="MBX7290850.1"/>
    <property type="molecule type" value="Genomic_DNA"/>
</dbReference>
<dbReference type="PANTHER" id="PTHR37813">
    <property type="entry name" value="FELS-2 PROPHAGE PROTEIN"/>
    <property type="match status" value="1"/>
</dbReference>
<proteinExistence type="predicted"/>
<dbReference type="NCBIfam" id="TIGR01760">
    <property type="entry name" value="tape_meas_TP901"/>
    <property type="match status" value="1"/>
</dbReference>